<keyword evidence="3" id="KW-1185">Reference proteome</keyword>
<protein>
    <submittedName>
        <fullName evidence="2">Uncharacterized protein</fullName>
    </submittedName>
</protein>
<feature type="transmembrane region" description="Helical" evidence="1">
    <location>
        <begin position="47"/>
        <end position="80"/>
    </location>
</feature>
<dbReference type="GeneID" id="54546465"/>
<dbReference type="RefSeq" id="XP_033650913.1">
    <property type="nucleotide sequence ID" value="XM_033793290.1"/>
</dbReference>
<dbReference type="EMBL" id="ML986510">
    <property type="protein sequence ID" value="KAF2273374.1"/>
    <property type="molecule type" value="Genomic_DNA"/>
</dbReference>
<dbReference type="AlphaFoldDB" id="A0A6A6JAZ4"/>
<keyword evidence="1" id="KW-1133">Transmembrane helix</keyword>
<evidence type="ECO:0000313" key="3">
    <source>
        <dbReference type="Proteomes" id="UP000800097"/>
    </source>
</evidence>
<evidence type="ECO:0000313" key="2">
    <source>
        <dbReference type="EMBL" id="KAF2273374.1"/>
    </source>
</evidence>
<keyword evidence="1" id="KW-0812">Transmembrane</keyword>
<keyword evidence="1" id="KW-0472">Membrane</keyword>
<name>A0A6A6JAZ4_WESOR</name>
<gene>
    <name evidence="2" type="ORF">EI97DRAFT_155535</name>
</gene>
<proteinExistence type="predicted"/>
<accession>A0A6A6JAZ4</accession>
<dbReference type="Proteomes" id="UP000800097">
    <property type="component" value="Unassembled WGS sequence"/>
</dbReference>
<sequence>MSISSLFFSLSLSLHTFCRRPLGLWDIRIFPPWIIGLGVLDRGPHYWVLALVYIWLFVLLLGIAALGSFVAMGVCGPLCYGDGPLDRAMQVPFLFYQICDRRMQCDAGPVQR</sequence>
<organism evidence="2 3">
    <name type="scientific">Westerdykella ornata</name>
    <dbReference type="NCBI Taxonomy" id="318751"/>
    <lineage>
        <taxon>Eukaryota</taxon>
        <taxon>Fungi</taxon>
        <taxon>Dikarya</taxon>
        <taxon>Ascomycota</taxon>
        <taxon>Pezizomycotina</taxon>
        <taxon>Dothideomycetes</taxon>
        <taxon>Pleosporomycetidae</taxon>
        <taxon>Pleosporales</taxon>
        <taxon>Sporormiaceae</taxon>
        <taxon>Westerdykella</taxon>
    </lineage>
</organism>
<evidence type="ECO:0000256" key="1">
    <source>
        <dbReference type="SAM" id="Phobius"/>
    </source>
</evidence>
<reference evidence="2" key="1">
    <citation type="journal article" date="2020" name="Stud. Mycol.">
        <title>101 Dothideomycetes genomes: a test case for predicting lifestyles and emergence of pathogens.</title>
        <authorList>
            <person name="Haridas S."/>
            <person name="Albert R."/>
            <person name="Binder M."/>
            <person name="Bloem J."/>
            <person name="Labutti K."/>
            <person name="Salamov A."/>
            <person name="Andreopoulos B."/>
            <person name="Baker S."/>
            <person name="Barry K."/>
            <person name="Bills G."/>
            <person name="Bluhm B."/>
            <person name="Cannon C."/>
            <person name="Castanera R."/>
            <person name="Culley D."/>
            <person name="Daum C."/>
            <person name="Ezra D."/>
            <person name="Gonzalez J."/>
            <person name="Henrissat B."/>
            <person name="Kuo A."/>
            <person name="Liang C."/>
            <person name="Lipzen A."/>
            <person name="Lutzoni F."/>
            <person name="Magnuson J."/>
            <person name="Mondo S."/>
            <person name="Nolan M."/>
            <person name="Ohm R."/>
            <person name="Pangilinan J."/>
            <person name="Park H.-J."/>
            <person name="Ramirez L."/>
            <person name="Alfaro M."/>
            <person name="Sun H."/>
            <person name="Tritt A."/>
            <person name="Yoshinaga Y."/>
            <person name="Zwiers L.-H."/>
            <person name="Turgeon B."/>
            <person name="Goodwin S."/>
            <person name="Spatafora J."/>
            <person name="Crous P."/>
            <person name="Grigoriev I."/>
        </authorList>
    </citation>
    <scope>NUCLEOTIDE SEQUENCE</scope>
    <source>
        <strain evidence="2">CBS 379.55</strain>
    </source>
</reference>